<dbReference type="Proteomes" id="UP000265120">
    <property type="component" value="Chromosome 6"/>
</dbReference>
<reference evidence="2" key="3">
    <citation type="submission" date="2025-09" db="UniProtKB">
        <authorList>
            <consortium name="Ensembl"/>
        </authorList>
    </citation>
    <scope>IDENTIFICATION</scope>
</reference>
<protein>
    <recommendedName>
        <fullName evidence="4">Homocysteine-responsive endoplasmic reticulum-resident ubiquitin-like domain member 1 protein</fullName>
    </recommendedName>
</protein>
<dbReference type="InterPro" id="IPR039751">
    <property type="entry name" value="HERPUD1/2"/>
</dbReference>
<evidence type="ECO:0008006" key="4">
    <source>
        <dbReference type="Google" id="ProtNLM"/>
    </source>
</evidence>
<dbReference type="Ensembl" id="ENSCSET00000033863.1">
    <property type="protein sequence ID" value="ENSCSEP00000033429.1"/>
    <property type="gene ID" value="ENSCSEG00000021451.1"/>
</dbReference>
<name>A0A3P8X319_CYNSE</name>
<keyword evidence="1" id="KW-0812">Transmembrane</keyword>
<keyword evidence="1" id="KW-1133">Transmembrane helix</keyword>
<evidence type="ECO:0000313" key="2">
    <source>
        <dbReference type="Ensembl" id="ENSCSEP00000033429.1"/>
    </source>
</evidence>
<proteinExistence type="predicted"/>
<keyword evidence="3" id="KW-1185">Reference proteome</keyword>
<evidence type="ECO:0000256" key="1">
    <source>
        <dbReference type="SAM" id="Phobius"/>
    </source>
</evidence>
<dbReference type="GO" id="GO:0030968">
    <property type="term" value="P:endoplasmic reticulum unfolded protein response"/>
    <property type="evidence" value="ECO:0007669"/>
    <property type="project" value="TreeGrafter"/>
</dbReference>
<dbReference type="GO" id="GO:1902236">
    <property type="term" value="P:negative regulation of endoplasmic reticulum stress-induced intrinsic apoptotic signaling pathway"/>
    <property type="evidence" value="ECO:0007669"/>
    <property type="project" value="TreeGrafter"/>
</dbReference>
<dbReference type="GO" id="GO:1904292">
    <property type="term" value="P:regulation of ERAD pathway"/>
    <property type="evidence" value="ECO:0007669"/>
    <property type="project" value="TreeGrafter"/>
</dbReference>
<feature type="transmembrane region" description="Helical" evidence="1">
    <location>
        <begin position="100"/>
        <end position="120"/>
    </location>
</feature>
<dbReference type="GO" id="GO:0006511">
    <property type="term" value="P:ubiquitin-dependent protein catabolic process"/>
    <property type="evidence" value="ECO:0007669"/>
    <property type="project" value="TreeGrafter"/>
</dbReference>
<reference evidence="2" key="2">
    <citation type="submission" date="2025-08" db="UniProtKB">
        <authorList>
            <consortium name="Ensembl"/>
        </authorList>
    </citation>
    <scope>IDENTIFICATION</scope>
</reference>
<reference evidence="2 3" key="1">
    <citation type="journal article" date="2014" name="Nat. Genet.">
        <title>Whole-genome sequence of a flatfish provides insights into ZW sex chromosome evolution and adaptation to a benthic lifestyle.</title>
        <authorList>
            <person name="Chen S."/>
            <person name="Zhang G."/>
            <person name="Shao C."/>
            <person name="Huang Q."/>
            <person name="Liu G."/>
            <person name="Zhang P."/>
            <person name="Song W."/>
            <person name="An N."/>
            <person name="Chalopin D."/>
            <person name="Volff J.N."/>
            <person name="Hong Y."/>
            <person name="Li Q."/>
            <person name="Sha Z."/>
            <person name="Zhou H."/>
            <person name="Xie M."/>
            <person name="Yu Q."/>
            <person name="Liu Y."/>
            <person name="Xiang H."/>
            <person name="Wang N."/>
            <person name="Wu K."/>
            <person name="Yang C."/>
            <person name="Zhou Q."/>
            <person name="Liao X."/>
            <person name="Yang L."/>
            <person name="Hu Q."/>
            <person name="Zhang J."/>
            <person name="Meng L."/>
            <person name="Jin L."/>
            <person name="Tian Y."/>
            <person name="Lian J."/>
            <person name="Yang J."/>
            <person name="Miao G."/>
            <person name="Liu S."/>
            <person name="Liang Z."/>
            <person name="Yan F."/>
            <person name="Li Y."/>
            <person name="Sun B."/>
            <person name="Zhang H."/>
            <person name="Zhang J."/>
            <person name="Zhu Y."/>
            <person name="Du M."/>
            <person name="Zhao Y."/>
            <person name="Schartl M."/>
            <person name="Tang Q."/>
            <person name="Wang J."/>
        </authorList>
    </citation>
    <scope>NUCLEOTIDE SEQUENCE</scope>
</reference>
<dbReference type="InParanoid" id="A0A3P8X319"/>
<evidence type="ECO:0000313" key="3">
    <source>
        <dbReference type="Proteomes" id="UP000265120"/>
    </source>
</evidence>
<dbReference type="STRING" id="244447.ENSCSEP00000033429"/>
<dbReference type="OMA" id="RAPEENQ"/>
<keyword evidence="1" id="KW-0472">Membrane</keyword>
<dbReference type="AlphaFoldDB" id="A0A3P8X319"/>
<dbReference type="GeneTree" id="ENSGT00390000017671"/>
<dbReference type="GO" id="GO:0032469">
    <property type="term" value="P:endoplasmic reticulum calcium ion homeostasis"/>
    <property type="evidence" value="ECO:0007669"/>
    <property type="project" value="TreeGrafter"/>
</dbReference>
<sequence>MAAANIASAPEQPPVPVPAVVPVAAPVANQNHVPNMQNAVQDGALVVRGGEQNLRMNAQGGPMMEEEDGEGRDWLDWFYSGTRFAVLLAIIYFNSNLTRFLLVMSTLLIMYLHTVGWFPFRRPGPQRPDPLQQNLIRAPEENQMQGTEPPPPPAAEDEPMRAVLVPPHQTSAMWTAWVFFKTFFSSLIPEAPQGLVN</sequence>
<dbReference type="PANTHER" id="PTHR12943">
    <property type="entry name" value="HOMOCYSTEINE-RESPONSIVE ENDOPLASMIC RETICULUM-RESIDENT UNIQUITIN-LIKE DOMAIN HERPUD PROTEIN FAMILY MEMBER"/>
    <property type="match status" value="1"/>
</dbReference>
<dbReference type="PANTHER" id="PTHR12943:SF7">
    <property type="entry name" value="HOMOCYSTEINE-RESPONSIVE ENDOPLASMIC RETICULUM-RESIDENT UBIQUITIN-LIKE DOMAIN MEMBER 1 PROTEIN"/>
    <property type="match status" value="1"/>
</dbReference>
<accession>A0A3P8X319</accession>
<dbReference type="GO" id="GO:0044325">
    <property type="term" value="F:transmembrane transporter binding"/>
    <property type="evidence" value="ECO:0007669"/>
    <property type="project" value="TreeGrafter"/>
</dbReference>
<organism evidence="2 3">
    <name type="scientific">Cynoglossus semilaevis</name>
    <name type="common">Tongue sole</name>
    <dbReference type="NCBI Taxonomy" id="244447"/>
    <lineage>
        <taxon>Eukaryota</taxon>
        <taxon>Metazoa</taxon>
        <taxon>Chordata</taxon>
        <taxon>Craniata</taxon>
        <taxon>Vertebrata</taxon>
        <taxon>Euteleostomi</taxon>
        <taxon>Actinopterygii</taxon>
        <taxon>Neopterygii</taxon>
        <taxon>Teleostei</taxon>
        <taxon>Neoteleostei</taxon>
        <taxon>Acanthomorphata</taxon>
        <taxon>Carangaria</taxon>
        <taxon>Pleuronectiformes</taxon>
        <taxon>Pleuronectoidei</taxon>
        <taxon>Cynoglossidae</taxon>
        <taxon>Cynoglossinae</taxon>
        <taxon>Cynoglossus</taxon>
    </lineage>
</organism>
<dbReference type="GO" id="GO:0005789">
    <property type="term" value="C:endoplasmic reticulum membrane"/>
    <property type="evidence" value="ECO:0007669"/>
    <property type="project" value="TreeGrafter"/>
</dbReference>